<keyword evidence="17" id="KW-0238">DNA-binding</keyword>
<dbReference type="InterPro" id="IPR050390">
    <property type="entry name" value="C5-Methyltransferase"/>
</dbReference>
<dbReference type="PROSITE" id="PS50262">
    <property type="entry name" value="G_PROTEIN_RECEP_F1_2"/>
    <property type="match status" value="1"/>
</dbReference>
<feature type="compositionally biased region" description="Basic and acidic residues" evidence="29">
    <location>
        <begin position="555"/>
        <end position="575"/>
    </location>
</feature>
<reference evidence="36" key="1">
    <citation type="journal article" date="2013" name="Nat. Biotechnol.">
        <title>Chinese hamster genome sequenced from sorted chromosomes.</title>
        <authorList>
            <person name="Brinkrolf K."/>
            <person name="Rupp O."/>
            <person name="Laux H."/>
            <person name="Kollin F."/>
            <person name="Ernst W."/>
            <person name="Linke B."/>
            <person name="Kofler R."/>
            <person name="Romand S."/>
            <person name="Hesse F."/>
            <person name="Budach W.E."/>
            <person name="Galosy S."/>
            <person name="Muller D."/>
            <person name="Noll T."/>
            <person name="Wienberg J."/>
            <person name="Jostock T."/>
            <person name="Leonard M."/>
            <person name="Grillari J."/>
            <person name="Tauch A."/>
            <person name="Goesmann A."/>
            <person name="Helk B."/>
            <person name="Mott J.E."/>
            <person name="Puhler A."/>
            <person name="Borth N."/>
        </authorList>
    </citation>
    <scope>NUCLEOTIDE SEQUENCE [LARGE SCALE GENOMIC DNA]</scope>
    <source>
        <strain evidence="36">17A/GY</strain>
    </source>
</reference>
<feature type="region of interest" description="Disordered" evidence="29">
    <location>
        <begin position="1106"/>
        <end position="1136"/>
    </location>
</feature>
<comment type="similarity">
    <text evidence="28">Belongs to the class I-like SAM-binding methyltransferase superfamily. C5-methyltransferase family.</text>
</comment>
<evidence type="ECO:0000256" key="6">
    <source>
        <dbReference type="ARBA" id="ARBA00022553"/>
    </source>
</evidence>
<dbReference type="Proteomes" id="UP000030759">
    <property type="component" value="Unassembled WGS sequence"/>
</dbReference>
<evidence type="ECO:0000256" key="5">
    <source>
        <dbReference type="ARBA" id="ARBA00022491"/>
    </source>
</evidence>
<evidence type="ECO:0000256" key="22">
    <source>
        <dbReference type="ARBA" id="ARBA00023242"/>
    </source>
</evidence>
<feature type="compositionally biased region" description="Basic and acidic residues" evidence="29">
    <location>
        <begin position="728"/>
        <end position="744"/>
    </location>
</feature>
<dbReference type="EC" id="2.1.1.37" evidence="3"/>
<dbReference type="CDD" id="cd15347">
    <property type="entry name" value="7tmA_S1PR2_Edg5"/>
    <property type="match status" value="1"/>
</dbReference>
<evidence type="ECO:0000256" key="16">
    <source>
        <dbReference type="ARBA" id="ARBA00023015"/>
    </source>
</evidence>
<dbReference type="Pfam" id="PF00001">
    <property type="entry name" value="7tm_1"/>
    <property type="match status" value="1"/>
</dbReference>
<name>A0A061I9I5_CRIGR</name>
<dbReference type="InterPro" id="IPR001025">
    <property type="entry name" value="BAH_dom"/>
</dbReference>
<keyword evidence="9 28" id="KW-0949">S-adenosyl-L-methionine</keyword>
<keyword evidence="6" id="KW-0597">Phosphoprotein</keyword>
<evidence type="ECO:0000256" key="25">
    <source>
        <dbReference type="PIRSR" id="PIRSR037404-3"/>
    </source>
</evidence>
<dbReference type="FunFam" id="2.30.30.490:FF:000004">
    <property type="entry name" value="DNA (cytosine-5)-methyltransferase"/>
    <property type="match status" value="1"/>
</dbReference>
<evidence type="ECO:0000259" key="33">
    <source>
        <dbReference type="PROSITE" id="PS51058"/>
    </source>
</evidence>
<dbReference type="InterPro" id="IPR000276">
    <property type="entry name" value="GPCR_Rhodpsn"/>
</dbReference>
<keyword evidence="13 27" id="KW-0863">Zinc-finger</keyword>
<evidence type="ECO:0000256" key="15">
    <source>
        <dbReference type="ARBA" id="ARBA00022989"/>
    </source>
</evidence>
<evidence type="ECO:0000256" key="23">
    <source>
        <dbReference type="ARBA" id="ARBA00083973"/>
    </source>
</evidence>
<evidence type="ECO:0000256" key="20">
    <source>
        <dbReference type="ARBA" id="ARBA00023170"/>
    </source>
</evidence>
<organism evidence="35 36">
    <name type="scientific">Cricetulus griseus</name>
    <name type="common">Chinese hamster</name>
    <name type="synonym">Cricetulus barabensis griseus</name>
    <dbReference type="NCBI Taxonomy" id="10029"/>
    <lineage>
        <taxon>Eukaryota</taxon>
        <taxon>Metazoa</taxon>
        <taxon>Chordata</taxon>
        <taxon>Craniata</taxon>
        <taxon>Vertebrata</taxon>
        <taxon>Euteleostomi</taxon>
        <taxon>Mammalia</taxon>
        <taxon>Eutheria</taxon>
        <taxon>Euarchontoglires</taxon>
        <taxon>Glires</taxon>
        <taxon>Rodentia</taxon>
        <taxon>Myomorpha</taxon>
        <taxon>Muroidea</taxon>
        <taxon>Cricetidae</taxon>
        <taxon>Cricetinae</taxon>
        <taxon>Cricetulus</taxon>
    </lineage>
</organism>
<evidence type="ECO:0000256" key="28">
    <source>
        <dbReference type="PROSITE-ProRule" id="PRU01016"/>
    </source>
</evidence>
<feature type="transmembrane region" description="Helical" evidence="30">
    <location>
        <begin position="189"/>
        <end position="210"/>
    </location>
</feature>
<dbReference type="PROSITE" id="PS51912">
    <property type="entry name" value="DMAP1_BIND"/>
    <property type="match status" value="1"/>
</dbReference>
<evidence type="ECO:0000256" key="2">
    <source>
        <dbReference type="ARBA" id="ARBA00004141"/>
    </source>
</evidence>
<dbReference type="GO" id="GO:0003677">
    <property type="term" value="F:DNA binding"/>
    <property type="evidence" value="ECO:0007669"/>
    <property type="project" value="UniProtKB-KW"/>
</dbReference>
<dbReference type="PROSITE" id="PS00094">
    <property type="entry name" value="C5_MTASE_1"/>
    <property type="match status" value="1"/>
</dbReference>
<evidence type="ECO:0000256" key="13">
    <source>
        <dbReference type="ARBA" id="ARBA00022771"/>
    </source>
</evidence>
<evidence type="ECO:0000256" key="11">
    <source>
        <dbReference type="ARBA" id="ARBA00022723"/>
    </source>
</evidence>
<evidence type="ECO:0000256" key="1">
    <source>
        <dbReference type="ARBA" id="ARBA00004123"/>
    </source>
</evidence>
<dbReference type="GO" id="GO:0003682">
    <property type="term" value="F:chromatin binding"/>
    <property type="evidence" value="ECO:0007669"/>
    <property type="project" value="InterPro"/>
</dbReference>
<feature type="domain" description="G-protein coupled receptors family 1 profile" evidence="31">
    <location>
        <begin position="50"/>
        <end position="288"/>
    </location>
</feature>
<dbReference type="InterPro" id="IPR022702">
    <property type="entry name" value="Cytosine_MeTrfase1_RFD"/>
</dbReference>
<comment type="subcellular location">
    <subcellularLocation>
        <location evidence="2">Membrane</location>
        <topology evidence="2">Multi-pass membrane protein</topology>
    </subcellularLocation>
    <subcellularLocation>
        <location evidence="1">Nucleus</location>
    </subcellularLocation>
</comment>
<dbReference type="InterPro" id="IPR001525">
    <property type="entry name" value="C5_MeTfrase"/>
</dbReference>
<keyword evidence="16" id="KW-0805">Transcription regulation</keyword>
<keyword evidence="18 30" id="KW-0472">Membrane</keyword>
<feature type="domain" description="BAH" evidence="32">
    <location>
        <begin position="1162"/>
        <end position="1288"/>
    </location>
</feature>
<dbReference type="SMART" id="SM01137">
    <property type="entry name" value="DMAP_binding"/>
    <property type="match status" value="1"/>
</dbReference>
<dbReference type="SUPFAM" id="SSF81321">
    <property type="entry name" value="Family A G protein-coupled receptor-like"/>
    <property type="match status" value="1"/>
</dbReference>
<keyword evidence="12" id="KW-0677">Repeat</keyword>
<keyword evidence="5" id="KW-0678">Repressor</keyword>
<feature type="compositionally biased region" description="Acidic residues" evidence="29">
    <location>
        <begin position="1106"/>
        <end position="1117"/>
    </location>
</feature>
<evidence type="ECO:0000256" key="10">
    <source>
        <dbReference type="ARBA" id="ARBA00022692"/>
    </source>
</evidence>
<dbReference type="FunFam" id="1.10.10.2230:FF:000001">
    <property type="entry name" value="DNA (cytosine-5)-methyltransferase"/>
    <property type="match status" value="1"/>
</dbReference>
<dbReference type="InterPro" id="IPR010506">
    <property type="entry name" value="DMAP1-bd"/>
</dbReference>
<dbReference type="GO" id="GO:0038036">
    <property type="term" value="F:sphingosine-1-phosphate receptor activity"/>
    <property type="evidence" value="ECO:0007669"/>
    <property type="project" value="InterPro"/>
</dbReference>
<feature type="compositionally biased region" description="Acidic residues" evidence="29">
    <location>
        <begin position="717"/>
        <end position="727"/>
    </location>
</feature>
<dbReference type="PROSITE" id="PS51058">
    <property type="entry name" value="ZF_CXXC"/>
    <property type="match status" value="1"/>
</dbReference>
<dbReference type="InterPro" id="IPR004063">
    <property type="entry name" value="EDG5_rcpt"/>
</dbReference>
<feature type="disulfide bond" evidence="26">
    <location>
        <begin position="259"/>
        <end position="264"/>
    </location>
</feature>
<feature type="binding site" evidence="25">
    <location>
        <position position="763"/>
    </location>
    <ligand>
        <name>Zn(2+)</name>
        <dbReference type="ChEBI" id="CHEBI:29105"/>
    </ligand>
</feature>
<dbReference type="PRINTS" id="PR01525">
    <property type="entry name" value="EDG5RECEPTOR"/>
</dbReference>
<dbReference type="CDD" id="cd04760">
    <property type="entry name" value="BAH_Dnmt1_I"/>
    <property type="match status" value="1"/>
</dbReference>
<dbReference type="Gene3D" id="3.90.120.10">
    <property type="entry name" value="DNA Methylase, subunit A, domain 2"/>
    <property type="match status" value="1"/>
</dbReference>
<dbReference type="Gene3D" id="3.40.50.150">
    <property type="entry name" value="Vaccinia Virus protein VP39"/>
    <property type="match status" value="1"/>
</dbReference>
<evidence type="ECO:0000256" key="7">
    <source>
        <dbReference type="ARBA" id="ARBA00022603"/>
    </source>
</evidence>
<keyword evidence="21" id="KW-0325">Glycoprotein</keyword>
<feature type="transmembrane region" description="Helical" evidence="30">
    <location>
        <begin position="35"/>
        <end position="58"/>
    </location>
</feature>
<evidence type="ECO:0000313" key="36">
    <source>
        <dbReference type="Proteomes" id="UP000030759"/>
    </source>
</evidence>
<dbReference type="GO" id="GO:1903925">
    <property type="term" value="P:response to bisphenol A"/>
    <property type="evidence" value="ECO:0007669"/>
    <property type="project" value="UniProtKB-ARBA"/>
</dbReference>
<feature type="transmembrane region" description="Helical" evidence="30">
    <location>
        <begin position="231"/>
        <end position="255"/>
    </location>
</feature>
<evidence type="ECO:0000256" key="27">
    <source>
        <dbReference type="PROSITE-ProRule" id="PRU00509"/>
    </source>
</evidence>
<evidence type="ECO:0000256" key="17">
    <source>
        <dbReference type="ARBA" id="ARBA00023125"/>
    </source>
</evidence>
<dbReference type="FunFam" id="3.90.120.10:FF:000001">
    <property type="entry name" value="DNA (cytosine-5)-methyltransferase"/>
    <property type="match status" value="1"/>
</dbReference>
<dbReference type="GO" id="GO:0008270">
    <property type="term" value="F:zinc ion binding"/>
    <property type="evidence" value="ECO:0007669"/>
    <property type="project" value="UniProtKB-KW"/>
</dbReference>
<evidence type="ECO:0000259" key="34">
    <source>
        <dbReference type="PROSITE" id="PS51912"/>
    </source>
</evidence>
<dbReference type="PIRSF" id="PIRSF037404">
    <property type="entry name" value="DNMT1"/>
    <property type="match status" value="1"/>
</dbReference>
<feature type="binding site" evidence="25">
    <location>
        <position position="826"/>
    </location>
    <ligand>
        <name>Zn(2+)</name>
        <dbReference type="ChEBI" id="CHEBI:29105"/>
    </ligand>
</feature>
<evidence type="ECO:0000259" key="32">
    <source>
        <dbReference type="PROSITE" id="PS51038"/>
    </source>
</evidence>
<dbReference type="Gene3D" id="1.10.10.2230">
    <property type="match status" value="1"/>
</dbReference>
<evidence type="ECO:0000256" key="21">
    <source>
        <dbReference type="ARBA" id="ARBA00023180"/>
    </source>
</evidence>
<evidence type="ECO:0000256" key="19">
    <source>
        <dbReference type="ARBA" id="ARBA00023163"/>
    </source>
</evidence>
<dbReference type="GO" id="GO:0006346">
    <property type="term" value="P:DNA methylation-dependent constitutive heterochromatin formation"/>
    <property type="evidence" value="ECO:0007669"/>
    <property type="project" value="InterPro"/>
</dbReference>
<dbReference type="Pfam" id="PF00145">
    <property type="entry name" value="DNA_methylase"/>
    <property type="match status" value="1"/>
</dbReference>
<keyword evidence="10 30" id="KW-0812">Transmembrane</keyword>
<dbReference type="Gene3D" id="2.30.30.490">
    <property type="match status" value="2"/>
</dbReference>
<dbReference type="Pfam" id="PF02008">
    <property type="entry name" value="zf-CXXC"/>
    <property type="match status" value="1"/>
</dbReference>
<keyword evidence="26" id="KW-1015">Disulfide bond</keyword>
<dbReference type="FunFam" id="2.30.30.490:FF:000006">
    <property type="entry name" value="DNA (cytosine-5)-methyltransferase"/>
    <property type="match status" value="1"/>
</dbReference>
<feature type="compositionally biased region" description="Polar residues" evidence="29">
    <location>
        <begin position="538"/>
        <end position="549"/>
    </location>
</feature>
<dbReference type="Pfam" id="PF12047">
    <property type="entry name" value="DNMT1-RFD"/>
    <property type="match status" value="1"/>
</dbReference>
<evidence type="ECO:0000256" key="9">
    <source>
        <dbReference type="ARBA" id="ARBA00022691"/>
    </source>
</evidence>
<dbReference type="PROSITE" id="PS51679">
    <property type="entry name" value="SAM_MT_C5"/>
    <property type="match status" value="1"/>
</dbReference>
<dbReference type="GO" id="GO:0003886">
    <property type="term" value="F:DNA (cytosine-5-)-methyltransferase activity"/>
    <property type="evidence" value="ECO:0007669"/>
    <property type="project" value="UniProtKB-EC"/>
</dbReference>
<dbReference type="Pfam" id="PF06464">
    <property type="entry name" value="DMAP_binding"/>
    <property type="match status" value="1"/>
</dbReference>
<evidence type="ECO:0000256" key="14">
    <source>
        <dbReference type="ARBA" id="ARBA00022833"/>
    </source>
</evidence>
<feature type="compositionally biased region" description="Low complexity" evidence="29">
    <location>
        <begin position="521"/>
        <end position="530"/>
    </location>
</feature>
<sequence length="2024" mass="227885">MGGLYSEYLNSGKVLEHYNYTKETLDMQETLSRKVASAFIILLCCAIVVENLLVLIAVARNSKFHSAMYLFLGNLAASDLLAGVAFVANTLFSGPVTLSLTPLQWFAREGSAFITLSASVFSLLAIAIERQVAIAKVKLYGSDKSCRMLMLIGASWLMSLILGGLPILGWNCLDHLEACSTVLPLYDKYYVLCVVTIFSVILLAIVALYVRIYFVVRSSHADIAGPQTLALLKTVTIVLGVFIICWLPAFSILLLDSTCPVRACPVLYKAHYFFAFATLNSLLNPVIYTWCSRDLRREVLRPLQCCRQGKRVTGRRGGTTGHRLLPLRSSSSLERGLHMPTSPTFLEGNTLVSARAKKPESRSELPCRLQPAGCQHEQPRPECPRSPPRQARCPTMSAGGRCRAGLKDLERDGLTEKECVKEKLNLLHEFLQTEIKSQLNDLETKLHKEELSEEGYLAKVKSLLNKDLSLENGTLSHTRKANDYPANGSRPSRRTGMADSKQPSKLMPKARAPRRSKSDSETNSEASSSSMALRRTTRQTSITSHFTKGNNKRKTKEESEKTISDESAEERDQDKRRRVTGTERGTGISTAELERVTLGTKLCQEEQGEQEHNRRLRRQTRELTLRQRSREEPDRESRPGTHKEMDDDEEEKANFGGCPGTRSVDQVGLEPRDPPASSSQVLVSKDKRRSRSRSQPKDLTTKRRPKEAESEQMTLESAEDGSEEEEREEKKRKMTPKEPMVKEETLTRSAAFPKAASPRCPQCGQFLDDPDLKYQQHLPDAVDELQMLVSEKLSIYDESSSTVYESYESSPQHKVTCFSVYCNRGHLCPVDTGLIEKNIELYFSGCAKAIYDDNPSVEGGVNAKNLGPINEWWITGYDGGEKALIGFSTPFAEYILMEPSPDYAPIFGLMQEKIYISKIVVEFLRDNPHAIYEDLINKIQTTVPPSALNLNRFTEDSLLRHAEFVVNQVESYNDAKDNDETPIFLSPCMRALIGLAGVTLGQRRADRRRKIDVSAKEKDKGPTKATTTKLVYQIFDTFFSEQIEKDDMEDKENAFKRRRCGVCEVCQQPECGKCKACKDMVKFGGTGRSKQACLNRRCPNLAVKEADDDEEVDDDIPEVPSPKKMHQGKKKKQNKDRISWLGQPLKIEEKRTYYQKVCIDEETLEVGDCVSVIPDDSSKPLYLARVTALWEDKNGQMFHAHWFCAGTDTVLGATSDPLELFLVGECEDMQLSYIHSKVKVVYRAPSENWAMEGGMDLETVLPGAEDDGKTYFYQLWYNQDYARFESPPKTQPTQDNKHKFCLSCIRLGELRHKEMPKVLEQLDEVDGRLYCSSITKNGVVYRIGDSVYLPPEAFTFNLKLASPLKRTKKEPVDENLYPEHYRKYSDYIKGSNLDAPEPYRIGRIKAIHCGKKNGKANEADIKIRINKFYRPENTHRSASAFYGTDINLLFWSDEEAVVDFSDVQGRCTVEFEDDLLENLQDYSKGGPDRFYFSEAYNAKSKKFEDPPNHARNPLNKGKGKGKGKGNAKCQVSEPKEPETAIKLPKLRTLDVFSGCGGLSEGFHQAGISETLWAIEMWDPAAQAFRLNNPSSTVFTEDCNVLLKLVMAGKLTNSLGQRLPQKGDVEMLCGGPPCQGFSGMNRFNSRTYSTFKNSLVVSFLSYCDYYRPRFFLLENVRNFVSFKRSMVLKLTLRCLVRMGYQCTFGVLQAGQYGVAQTRRRAIILAAAPGEKLPLFPEPLHVFAPRACQLSVVVDDKKFVSNITRLTSGPYRTITVRDTMSDLPEIQNGASAPEISYSGEPQSWFQRQLRDSAYQPILRDHICKDMSPLVAARMKNIPRSPGSDWRDLPNIEVLLSDGVRTKKLRYNFHDKKNGRSSTGAMRGVCSCVEAGKLCDPSAKQFNTLIPWCLPHTGNRHNHWAGLYGRLEWDGFFSTTVTNPEPMGKQGRVLHPEQHRVVSVRECARSQGFRDTYRFFGSILDRHRQVGNAVPPPLAKAIGLEIKLCMLARAQEMASAAVKVQETAETE</sequence>
<evidence type="ECO:0000256" key="30">
    <source>
        <dbReference type="SAM" id="Phobius"/>
    </source>
</evidence>
<dbReference type="SMART" id="SM00439">
    <property type="entry name" value="BAH"/>
    <property type="match status" value="2"/>
</dbReference>
<evidence type="ECO:0000259" key="31">
    <source>
        <dbReference type="PROSITE" id="PS50262"/>
    </source>
</evidence>
<evidence type="ECO:0000256" key="4">
    <source>
        <dbReference type="ARBA" id="ARBA00020876"/>
    </source>
</evidence>
<evidence type="ECO:0000313" key="35">
    <source>
        <dbReference type="EMBL" id="ERE75644.1"/>
    </source>
</evidence>
<proteinExistence type="inferred from homology"/>
<dbReference type="GO" id="GO:0016020">
    <property type="term" value="C:membrane"/>
    <property type="evidence" value="ECO:0007669"/>
    <property type="project" value="UniProtKB-SubCell"/>
</dbReference>
<keyword evidence="22" id="KW-0539">Nucleus</keyword>
<gene>
    <name evidence="35" type="ORF">H671_4g12469</name>
</gene>
<evidence type="ECO:0000256" key="12">
    <source>
        <dbReference type="ARBA" id="ARBA00022737"/>
    </source>
</evidence>
<feature type="domain" description="CXXC-type" evidence="33">
    <location>
        <begin position="1053"/>
        <end position="1099"/>
    </location>
</feature>
<dbReference type="EMBL" id="KE675391">
    <property type="protein sequence ID" value="ERE75644.1"/>
    <property type="molecule type" value="Genomic_DNA"/>
</dbReference>
<dbReference type="SUPFAM" id="SSF53335">
    <property type="entry name" value="S-adenosyl-L-methionine-dependent methyltransferases"/>
    <property type="match status" value="1"/>
</dbReference>
<feature type="region of interest" description="Disordered" evidence="29">
    <location>
        <begin position="474"/>
        <end position="744"/>
    </location>
</feature>
<keyword evidence="15 30" id="KW-1133">Transmembrane helix</keyword>
<dbReference type="InterPro" id="IPR002857">
    <property type="entry name" value="Znf_CXXC"/>
</dbReference>
<evidence type="ECO:0000256" key="18">
    <source>
        <dbReference type="ARBA" id="ARBA00023136"/>
    </source>
</evidence>
<dbReference type="CDD" id="cd04711">
    <property type="entry name" value="BAH_Dnmt1_II"/>
    <property type="match status" value="1"/>
</dbReference>
<feature type="region of interest" description="Disordered" evidence="29">
    <location>
        <begin position="1501"/>
        <end position="1537"/>
    </location>
</feature>
<dbReference type="PANTHER" id="PTHR10629">
    <property type="entry name" value="CYTOSINE-SPECIFIC METHYLTRANSFERASE"/>
    <property type="match status" value="1"/>
</dbReference>
<evidence type="ECO:0000256" key="26">
    <source>
        <dbReference type="PIRSR" id="PIRSR604061-50"/>
    </source>
</evidence>
<feature type="transmembrane region" description="Helical" evidence="30">
    <location>
        <begin position="149"/>
        <end position="169"/>
    </location>
</feature>
<feature type="compositionally biased region" description="Basic and acidic residues" evidence="29">
    <location>
        <begin position="695"/>
        <end position="709"/>
    </location>
</feature>
<dbReference type="GO" id="GO:0032259">
    <property type="term" value="P:methylation"/>
    <property type="evidence" value="ECO:0007669"/>
    <property type="project" value="UniProtKB-KW"/>
</dbReference>
<dbReference type="FunFam" id="3.40.50.150:FF:000036">
    <property type="entry name" value="DNA (cytosine-5)-methyltransferase"/>
    <property type="match status" value="1"/>
</dbReference>
<dbReference type="InterPro" id="IPR031303">
    <property type="entry name" value="C5_meth_CS"/>
</dbReference>
<feature type="domain" description="BAH" evidence="32">
    <location>
        <begin position="1380"/>
        <end position="1507"/>
    </location>
</feature>
<keyword evidence="8 28" id="KW-0808">Transferase</keyword>
<dbReference type="PROSITE" id="PS51038">
    <property type="entry name" value="BAH"/>
    <property type="match status" value="2"/>
</dbReference>
<evidence type="ECO:0000256" key="8">
    <source>
        <dbReference type="ARBA" id="ARBA00022679"/>
    </source>
</evidence>
<dbReference type="GO" id="GO:0005634">
    <property type="term" value="C:nucleus"/>
    <property type="evidence" value="ECO:0007669"/>
    <property type="project" value="UniProtKB-SubCell"/>
</dbReference>
<dbReference type="InterPro" id="IPR029063">
    <property type="entry name" value="SAM-dependent_MTases_sf"/>
</dbReference>
<dbReference type="Pfam" id="PF01426">
    <property type="entry name" value="BAH"/>
    <property type="match status" value="2"/>
</dbReference>
<keyword evidence="20" id="KW-0675">Receptor</keyword>
<feature type="transmembrane region" description="Helical" evidence="30">
    <location>
        <begin position="70"/>
        <end position="92"/>
    </location>
</feature>
<dbReference type="InterPro" id="IPR018117">
    <property type="entry name" value="C5_DNA_meth_AS"/>
</dbReference>
<dbReference type="InterPro" id="IPR004061">
    <property type="entry name" value="S1P_rcpt"/>
</dbReference>
<evidence type="ECO:0000256" key="29">
    <source>
        <dbReference type="SAM" id="MobiDB-lite"/>
    </source>
</evidence>
<feature type="binding site" evidence="25">
    <location>
        <position position="822"/>
    </location>
    <ligand>
        <name>Zn(2+)</name>
        <dbReference type="ChEBI" id="CHEBI:29105"/>
    </ligand>
</feature>
<keyword evidence="14 25" id="KW-0862">Zinc</keyword>
<accession>A0A061I9I5</accession>
<evidence type="ECO:0000256" key="3">
    <source>
        <dbReference type="ARBA" id="ARBA00011975"/>
    </source>
</evidence>
<keyword evidence="7 28" id="KW-0489">Methyltransferase</keyword>
<keyword evidence="11 25" id="KW-0479">Metal-binding</keyword>
<dbReference type="PANTHER" id="PTHR10629:SF52">
    <property type="entry name" value="DNA (CYTOSINE-5)-METHYLTRANSFERASE 1"/>
    <property type="match status" value="1"/>
</dbReference>
<dbReference type="PRINTS" id="PR00237">
    <property type="entry name" value="GPCRRHODOPSN"/>
</dbReference>
<dbReference type="InterPro" id="IPR043151">
    <property type="entry name" value="BAH_sf"/>
</dbReference>
<feature type="region of interest" description="Disordered" evidence="29">
    <location>
        <begin position="356"/>
        <end position="399"/>
    </location>
</feature>
<dbReference type="InterPro" id="IPR017452">
    <property type="entry name" value="GPCR_Rhodpsn_7TM"/>
</dbReference>
<feature type="disulfide bond" evidence="26">
    <location>
        <begin position="172"/>
        <end position="179"/>
    </location>
</feature>
<dbReference type="GO" id="GO:0044027">
    <property type="term" value="P:negative regulation of gene expression via chromosomal CpG island methylation"/>
    <property type="evidence" value="ECO:0007669"/>
    <property type="project" value="TreeGrafter"/>
</dbReference>
<feature type="active site" evidence="24 28">
    <location>
        <position position="1633"/>
    </location>
</feature>
<feature type="domain" description="DMAP1-binding" evidence="34">
    <location>
        <begin position="392"/>
        <end position="487"/>
    </location>
</feature>
<feature type="compositionally biased region" description="Basic residues" evidence="29">
    <location>
        <begin position="1123"/>
        <end position="1134"/>
    </location>
</feature>
<evidence type="ECO:0000256" key="24">
    <source>
        <dbReference type="PIRSR" id="PIRSR037404-1"/>
    </source>
</evidence>
<keyword evidence="19" id="KW-0804">Transcription</keyword>
<protein>
    <recommendedName>
        <fullName evidence="4">DNA (cytosine-5)-methyltransferase 1</fullName>
        <ecNumber evidence="3">2.1.1.37</ecNumber>
    </recommendedName>
    <alternativeName>
        <fullName evidence="23">MCMT</fullName>
    </alternativeName>
</protein>
<feature type="binding site" evidence="25">
    <location>
        <position position="760"/>
    </location>
    <ligand>
        <name>Zn(2+)</name>
        <dbReference type="ChEBI" id="CHEBI:29105"/>
    </ligand>
</feature>
<feature type="transmembrane region" description="Helical" evidence="30">
    <location>
        <begin position="112"/>
        <end position="128"/>
    </location>
</feature>
<dbReference type="PROSITE" id="PS00095">
    <property type="entry name" value="C5_MTASE_2"/>
    <property type="match status" value="1"/>
</dbReference>
<dbReference type="Gene3D" id="1.20.1070.10">
    <property type="entry name" value="Rhodopsin 7-helix transmembrane proteins"/>
    <property type="match status" value="1"/>
</dbReference>
<dbReference type="PRINTS" id="PR01523">
    <property type="entry name" value="S1PRECEPTOR"/>
</dbReference>
<feature type="compositionally biased region" description="Basic and acidic residues" evidence="29">
    <location>
        <begin position="609"/>
        <end position="645"/>
    </location>
</feature>